<protein>
    <recommendedName>
        <fullName evidence="1">Glyoxalase/fosfomycin resistance/dioxygenase domain-containing protein</fullName>
    </recommendedName>
</protein>
<feature type="domain" description="Glyoxalase/fosfomycin resistance/dioxygenase" evidence="1">
    <location>
        <begin position="7"/>
        <end position="96"/>
    </location>
</feature>
<name>A0ABQ1EER9_9CLOT</name>
<dbReference type="SUPFAM" id="SSF54593">
    <property type="entry name" value="Glyoxalase/Bleomycin resistance protein/Dihydroxybiphenyl dioxygenase"/>
    <property type="match status" value="1"/>
</dbReference>
<gene>
    <name evidence="2" type="ORF">CSC2_38120</name>
</gene>
<dbReference type="Gene3D" id="3.10.180.10">
    <property type="entry name" value="2,3-Dihydroxybiphenyl 1,2-Dioxygenase, domain 1"/>
    <property type="match status" value="1"/>
</dbReference>
<accession>A0ABQ1EER9</accession>
<dbReference type="InterPro" id="IPR004360">
    <property type="entry name" value="Glyas_Fos-R_dOase_dom"/>
</dbReference>
<reference evidence="2 3" key="1">
    <citation type="journal article" date="2021" name="Int. J. Syst. Evol. Microbiol.">
        <title>Clostridium zeae sp. nov., isolated from corn silage.</title>
        <authorList>
            <person name="Kobayashi H."/>
            <person name="Tanizawa Y."/>
            <person name="Yagura M."/>
            <person name="Sakamoto M."/>
            <person name="Ohkuma M."/>
            <person name="Tohno M."/>
        </authorList>
    </citation>
    <scope>NUCLEOTIDE SEQUENCE [LARGE SCALE GENOMIC DNA]</scope>
    <source>
        <strain evidence="2 3">CSC2</strain>
    </source>
</reference>
<evidence type="ECO:0000313" key="2">
    <source>
        <dbReference type="EMBL" id="GFZ33286.1"/>
    </source>
</evidence>
<keyword evidence="3" id="KW-1185">Reference proteome</keyword>
<dbReference type="Pfam" id="PF00903">
    <property type="entry name" value="Glyoxalase"/>
    <property type="match status" value="1"/>
</dbReference>
<comment type="caution">
    <text evidence="2">The sequence shown here is derived from an EMBL/GenBank/DDBJ whole genome shotgun (WGS) entry which is preliminary data.</text>
</comment>
<dbReference type="PANTHER" id="PTHR36503:SF1">
    <property type="entry name" value="BLR2520 PROTEIN"/>
    <property type="match status" value="1"/>
</dbReference>
<evidence type="ECO:0000313" key="3">
    <source>
        <dbReference type="Proteomes" id="UP000663802"/>
    </source>
</evidence>
<organism evidence="2 3">
    <name type="scientific">Clostridium zeae</name>
    <dbReference type="NCBI Taxonomy" id="2759022"/>
    <lineage>
        <taxon>Bacteria</taxon>
        <taxon>Bacillati</taxon>
        <taxon>Bacillota</taxon>
        <taxon>Clostridia</taxon>
        <taxon>Eubacteriales</taxon>
        <taxon>Clostridiaceae</taxon>
        <taxon>Clostridium</taxon>
    </lineage>
</organism>
<dbReference type="InterPro" id="IPR029068">
    <property type="entry name" value="Glyas_Bleomycin-R_OHBP_Dase"/>
</dbReference>
<sequence length="99" mass="11295">MMNKITCICLGVRSMEKSIEFYRDELGFQTDEKGNNPDVIFFNTPGTKFKLYPLELLAKDISEENTPKISNSFSGITLAYNVEHKEEVDKIIELARKAS</sequence>
<dbReference type="Proteomes" id="UP000663802">
    <property type="component" value="Unassembled WGS sequence"/>
</dbReference>
<evidence type="ECO:0000259" key="1">
    <source>
        <dbReference type="Pfam" id="PF00903"/>
    </source>
</evidence>
<dbReference type="EMBL" id="BMBA01000004">
    <property type="protein sequence ID" value="GFZ33286.1"/>
    <property type="molecule type" value="Genomic_DNA"/>
</dbReference>
<proteinExistence type="predicted"/>
<dbReference type="PANTHER" id="PTHR36503">
    <property type="entry name" value="BLR2520 PROTEIN"/>
    <property type="match status" value="1"/>
</dbReference>